<comment type="caution">
    <text evidence="1">The sequence shown here is derived from an EMBL/GenBank/DDBJ whole genome shotgun (WGS) entry which is preliminary data.</text>
</comment>
<accession>A0A9W9ATN2</accession>
<dbReference type="OrthoDB" id="48988at2759"/>
<dbReference type="InterPro" id="IPR036812">
    <property type="entry name" value="NAD(P)_OxRdtase_dom_sf"/>
</dbReference>
<dbReference type="Gene3D" id="3.20.20.100">
    <property type="entry name" value="NADP-dependent oxidoreductase domain"/>
    <property type="match status" value="1"/>
</dbReference>
<reference evidence="1" key="1">
    <citation type="submission" date="2022-08" db="EMBL/GenBank/DDBJ databases">
        <title>A Global Phylogenomic Analysis of the Shiitake Genus Lentinula.</title>
        <authorList>
            <consortium name="DOE Joint Genome Institute"/>
            <person name="Sierra-Patev S."/>
            <person name="Min B."/>
            <person name="Naranjo-Ortiz M."/>
            <person name="Looney B."/>
            <person name="Konkel Z."/>
            <person name="Slot J.C."/>
            <person name="Sakamoto Y."/>
            <person name="Steenwyk J.L."/>
            <person name="Rokas A."/>
            <person name="Carro J."/>
            <person name="Camarero S."/>
            <person name="Ferreira P."/>
            <person name="Molpeceres G."/>
            <person name="Ruiz-Duenas F.J."/>
            <person name="Serrano A."/>
            <person name="Henrissat B."/>
            <person name="Drula E."/>
            <person name="Hughes K.W."/>
            <person name="Mata J.L."/>
            <person name="Ishikawa N.K."/>
            <person name="Vargas-Isla R."/>
            <person name="Ushijima S."/>
            <person name="Smith C.A."/>
            <person name="Ahrendt S."/>
            <person name="Andreopoulos W."/>
            <person name="He G."/>
            <person name="Labutti K."/>
            <person name="Lipzen A."/>
            <person name="Ng V."/>
            <person name="Riley R."/>
            <person name="Sandor L."/>
            <person name="Barry K."/>
            <person name="Martinez A.T."/>
            <person name="Xiao Y."/>
            <person name="Gibbons J.G."/>
            <person name="Terashima K."/>
            <person name="Grigoriev I.V."/>
            <person name="Hibbett D.S."/>
        </authorList>
    </citation>
    <scope>NUCLEOTIDE SEQUENCE</scope>
    <source>
        <strain evidence="1">JLM2183</strain>
    </source>
</reference>
<feature type="non-terminal residue" evidence="1">
    <location>
        <position position="67"/>
    </location>
</feature>
<dbReference type="AlphaFoldDB" id="A0A9W9ATN2"/>
<gene>
    <name evidence="1" type="ORF">J3R30DRAFT_3280025</name>
</gene>
<evidence type="ECO:0000313" key="1">
    <source>
        <dbReference type="EMBL" id="KAJ4488339.1"/>
    </source>
</evidence>
<protein>
    <submittedName>
        <fullName evidence="1">Uncharacterized protein</fullName>
    </submittedName>
</protein>
<keyword evidence="2" id="KW-1185">Reference proteome</keyword>
<dbReference type="SUPFAM" id="SSF51430">
    <property type="entry name" value="NAD(P)-linked oxidoreductase"/>
    <property type="match status" value="1"/>
</dbReference>
<evidence type="ECO:0000313" key="2">
    <source>
        <dbReference type="Proteomes" id="UP001150266"/>
    </source>
</evidence>
<dbReference type="EMBL" id="JAOTPV010000002">
    <property type="protein sequence ID" value="KAJ4488339.1"/>
    <property type="molecule type" value="Genomic_DNA"/>
</dbReference>
<proteinExistence type="predicted"/>
<sequence>VPYIGMSSCWAYQLYRVISYVLLRCYQQQINVTMQNHHNLIYREEEKEMSPTLKYFGVGAISWSPTL</sequence>
<name>A0A9W9ATN2_9AGAR</name>
<organism evidence="1 2">
    <name type="scientific">Lentinula aciculospora</name>
    <dbReference type="NCBI Taxonomy" id="153920"/>
    <lineage>
        <taxon>Eukaryota</taxon>
        <taxon>Fungi</taxon>
        <taxon>Dikarya</taxon>
        <taxon>Basidiomycota</taxon>
        <taxon>Agaricomycotina</taxon>
        <taxon>Agaricomycetes</taxon>
        <taxon>Agaricomycetidae</taxon>
        <taxon>Agaricales</taxon>
        <taxon>Marasmiineae</taxon>
        <taxon>Omphalotaceae</taxon>
        <taxon>Lentinula</taxon>
    </lineage>
</organism>
<dbReference type="Proteomes" id="UP001150266">
    <property type="component" value="Unassembled WGS sequence"/>
</dbReference>